<reference evidence="2" key="1">
    <citation type="submission" date="2020-04" db="EMBL/GenBank/DDBJ databases">
        <authorList>
            <person name="Chiriac C."/>
            <person name="Salcher M."/>
            <person name="Ghai R."/>
            <person name="Kavagutti S V."/>
        </authorList>
    </citation>
    <scope>NUCLEOTIDE SEQUENCE</scope>
</reference>
<evidence type="ECO:0000256" key="1">
    <source>
        <dbReference type="SAM" id="MobiDB-lite"/>
    </source>
</evidence>
<gene>
    <name evidence="2" type="ORF">UFOVP500_6</name>
</gene>
<evidence type="ECO:0000313" key="2">
    <source>
        <dbReference type="EMBL" id="CAB4146387.1"/>
    </source>
</evidence>
<feature type="region of interest" description="Disordered" evidence="1">
    <location>
        <begin position="152"/>
        <end position="178"/>
    </location>
</feature>
<proteinExistence type="predicted"/>
<feature type="region of interest" description="Disordered" evidence="1">
    <location>
        <begin position="1"/>
        <end position="30"/>
    </location>
</feature>
<protein>
    <recommendedName>
        <fullName evidence="3">DUF5681 domain-containing protein</fullName>
    </recommendedName>
</protein>
<sequence>MQESETDKSVMQAPPRHSNGRLKKGQSLNPLGSADRKLIVMKRKLDGLTERAIAKLGQLIDSDNPAISLGAVKEVLDRNLGKAKATLQVDVTHTSVIHLQALEEIAERKRNQLLVASQHNSADQDDEGSIIHIMRSAVQHNEGVTIDNVDYAVEPPAPDPTPGASAVAPPHIQTDEKI</sequence>
<name>A0A6J5ML15_9CAUD</name>
<evidence type="ECO:0008006" key="3">
    <source>
        <dbReference type="Google" id="ProtNLM"/>
    </source>
</evidence>
<organism evidence="2">
    <name type="scientific">uncultured Caudovirales phage</name>
    <dbReference type="NCBI Taxonomy" id="2100421"/>
    <lineage>
        <taxon>Viruses</taxon>
        <taxon>Duplodnaviria</taxon>
        <taxon>Heunggongvirae</taxon>
        <taxon>Uroviricota</taxon>
        <taxon>Caudoviricetes</taxon>
        <taxon>Peduoviridae</taxon>
        <taxon>Maltschvirus</taxon>
        <taxon>Maltschvirus maltsch</taxon>
    </lineage>
</organism>
<dbReference type="EMBL" id="LR796466">
    <property type="protein sequence ID" value="CAB4146387.1"/>
    <property type="molecule type" value="Genomic_DNA"/>
</dbReference>
<accession>A0A6J5ML15</accession>